<feature type="binding site" evidence="11">
    <location>
        <position position="112"/>
    </location>
    <ligand>
        <name>ATP</name>
        <dbReference type="ChEBI" id="CHEBI:30616"/>
    </ligand>
</feature>
<dbReference type="GO" id="GO:0042245">
    <property type="term" value="P:RNA repair"/>
    <property type="evidence" value="ECO:0007669"/>
    <property type="project" value="UniProtKB-KW"/>
</dbReference>
<feature type="binding site" evidence="11">
    <location>
        <position position="28"/>
    </location>
    <ligand>
        <name>ATP</name>
        <dbReference type="ChEBI" id="CHEBI:30616"/>
    </ligand>
</feature>
<dbReference type="GO" id="GO:0001680">
    <property type="term" value="P:tRNA 3'-terminal CCA addition"/>
    <property type="evidence" value="ECO:0007669"/>
    <property type="project" value="UniProtKB-UniRule"/>
</dbReference>
<dbReference type="Pfam" id="PF12627">
    <property type="entry name" value="PolyA_pol_RNAbd"/>
    <property type="match status" value="1"/>
</dbReference>
<comment type="cofactor">
    <cofactor evidence="1 11">
        <name>Mg(2+)</name>
        <dbReference type="ChEBI" id="CHEBI:18420"/>
    </cofactor>
</comment>
<keyword evidence="3 11" id="KW-0819">tRNA processing</keyword>
<comment type="subunit">
    <text evidence="11">Homodimer.</text>
</comment>
<feature type="binding site" evidence="11">
    <location>
        <position position="28"/>
    </location>
    <ligand>
        <name>CTP</name>
        <dbReference type="ChEBI" id="CHEBI:37563"/>
    </ligand>
</feature>
<feature type="binding site" evidence="11">
    <location>
        <position position="161"/>
    </location>
    <ligand>
        <name>CTP</name>
        <dbReference type="ChEBI" id="CHEBI:37563"/>
    </ligand>
</feature>
<evidence type="ECO:0000259" key="13">
    <source>
        <dbReference type="Pfam" id="PF12627"/>
    </source>
</evidence>
<evidence type="ECO:0000256" key="5">
    <source>
        <dbReference type="ARBA" id="ARBA00022723"/>
    </source>
</evidence>
<dbReference type="RefSeq" id="WP_066548709.1">
    <property type="nucleotide sequence ID" value="NZ_MASJ01000042.1"/>
</dbReference>
<keyword evidence="2 11" id="KW-0808">Transferase</keyword>
<comment type="caution">
    <text evidence="15">The sequence shown here is derived from an EMBL/GenBank/DDBJ whole genome shotgun (WGS) entry which is preliminary data.</text>
</comment>
<dbReference type="SUPFAM" id="SSF81891">
    <property type="entry name" value="Poly A polymerase C-terminal region-like"/>
    <property type="match status" value="1"/>
</dbReference>
<dbReference type="PANTHER" id="PTHR46173">
    <property type="entry name" value="CCA TRNA NUCLEOTIDYLTRANSFERASE 1, MITOCHONDRIAL"/>
    <property type="match status" value="1"/>
</dbReference>
<comment type="miscellaneous">
    <text evidence="11">A single active site specifically recognizes both ATP and CTP and is responsible for their addition.</text>
</comment>
<gene>
    <name evidence="11" type="primary">cca</name>
    <name evidence="15" type="ORF">A6M13_07695</name>
</gene>
<dbReference type="GO" id="GO:0000049">
    <property type="term" value="F:tRNA binding"/>
    <property type="evidence" value="ECO:0007669"/>
    <property type="project" value="UniProtKB-UniRule"/>
</dbReference>
<dbReference type="Pfam" id="PF01743">
    <property type="entry name" value="PolyA_pol"/>
    <property type="match status" value="1"/>
</dbReference>
<keyword evidence="4 11" id="KW-0548">Nucleotidyltransferase</keyword>
<comment type="catalytic activity">
    <reaction evidence="11">
        <text>a tRNA precursor + 2 CTP + ATP = a tRNA with a 3' CCA end + 3 diphosphate</text>
        <dbReference type="Rhea" id="RHEA:14433"/>
        <dbReference type="Rhea" id="RHEA-COMP:10465"/>
        <dbReference type="Rhea" id="RHEA-COMP:10468"/>
        <dbReference type="ChEBI" id="CHEBI:30616"/>
        <dbReference type="ChEBI" id="CHEBI:33019"/>
        <dbReference type="ChEBI" id="CHEBI:37563"/>
        <dbReference type="ChEBI" id="CHEBI:74896"/>
        <dbReference type="ChEBI" id="CHEBI:83071"/>
        <dbReference type="EC" id="2.7.7.72"/>
    </reaction>
</comment>
<feature type="binding site" evidence="11">
    <location>
        <position position="41"/>
    </location>
    <ligand>
        <name>Mg(2+)</name>
        <dbReference type="ChEBI" id="CHEBI:18420"/>
    </ligand>
</feature>
<dbReference type="InterPro" id="IPR050264">
    <property type="entry name" value="Bact_CCA-adding_enz_type3_sf"/>
</dbReference>
<protein>
    <recommendedName>
        <fullName evidence="11">CCA-adding enzyme</fullName>
        <ecNumber evidence="11">2.7.7.72</ecNumber>
    </recommendedName>
    <alternativeName>
        <fullName evidence="11">CCA tRNA nucleotidyltransferase</fullName>
    </alternativeName>
    <alternativeName>
        <fullName evidence="11">tRNA CCA-pyrophosphorylase</fullName>
    </alternativeName>
    <alternativeName>
        <fullName evidence="11">tRNA adenylyl-/cytidylyl- transferase</fullName>
    </alternativeName>
    <alternativeName>
        <fullName evidence="11">tRNA nucleotidyltransferase</fullName>
    </alternativeName>
    <alternativeName>
        <fullName evidence="11">tRNA-NT</fullName>
    </alternativeName>
</protein>
<dbReference type="GO" id="GO:0000287">
    <property type="term" value="F:magnesium ion binding"/>
    <property type="evidence" value="ECO:0007669"/>
    <property type="project" value="UniProtKB-UniRule"/>
</dbReference>
<feature type="binding site" evidence="11">
    <location>
        <position position="158"/>
    </location>
    <ligand>
        <name>ATP</name>
        <dbReference type="ChEBI" id="CHEBI:30616"/>
    </ligand>
</feature>
<proteinExistence type="inferred from homology"/>
<keyword evidence="10 11" id="KW-0694">RNA-binding</keyword>
<feature type="binding site" evidence="11">
    <location>
        <position position="158"/>
    </location>
    <ligand>
        <name>CTP</name>
        <dbReference type="ChEBI" id="CHEBI:37563"/>
    </ligand>
</feature>
<feature type="binding site" evidence="11">
    <location>
        <position position="155"/>
    </location>
    <ligand>
        <name>ATP</name>
        <dbReference type="ChEBI" id="CHEBI:30616"/>
    </ligand>
</feature>
<dbReference type="NCBIfam" id="NF009814">
    <property type="entry name" value="PRK13299.1"/>
    <property type="match status" value="1"/>
</dbReference>
<comment type="function">
    <text evidence="11">Catalyzes the addition and repair of the essential 3'-terminal CCA sequence in tRNAs without using a nucleic acid template. Adds these three nucleotides in the order of C, C, and A to the tRNA nucleotide-73, using CTP and ATP as substrates and producing inorganic pyrophosphate. tRNA 3'-terminal CCA addition is required both for tRNA processing and repair. Also involved in tRNA surveillance by mediating tandem CCA addition to generate a CCACCA at the 3' terminus of unstable tRNAs. While stable tRNAs receive only 3'-terminal CCA, unstable tRNAs are marked with CCACCA and rapidly degraded.</text>
</comment>
<keyword evidence="5 11" id="KW-0479">Metal-binding</keyword>
<feature type="binding site" evidence="11">
    <location>
        <position position="31"/>
    </location>
    <ligand>
        <name>ATP</name>
        <dbReference type="ChEBI" id="CHEBI:30616"/>
    </ligand>
</feature>
<dbReference type="PANTHER" id="PTHR46173:SF1">
    <property type="entry name" value="CCA TRNA NUCLEOTIDYLTRANSFERASE 1, MITOCHONDRIAL"/>
    <property type="match status" value="1"/>
</dbReference>
<sequence>MASKASMAALHVITQLEQAGYEAVFVGGAVRDELLGRPFHDIDVATNALPQDVKRVFQKTIDVGIEHGTVLVLVDGEGIEVTTYRTETTYSDGRRPDDVLFVRELREDLQRRDFTMNALAKRANGDILDYYNGQADLQQRMIRAVGEPAARFEEDALRMLRAIRFAAQLGFTIEPMTFNAIQQHAQKITAISVERVQAEFDKMFVAPHVATGIHYLVESTLAAQLEGHFEAEQWRHVICETTDIAWAYFAICSNMDATAIGKAYRLSNKQKHFIRDVQYLVAAPRWDVMDYFRYDIAVLQAANDVKKWRNLPALTAEAIAQAKQALPIQQKEQLVVNGQHFMMWRDATRGPWLKEALAQLLEAVVRGEVPNDIEHIKEWYSREWNN</sequence>
<evidence type="ECO:0000256" key="10">
    <source>
        <dbReference type="ARBA" id="ARBA00022884"/>
    </source>
</evidence>
<feature type="binding site" evidence="11">
    <location>
        <position position="155"/>
    </location>
    <ligand>
        <name>CTP</name>
        <dbReference type="ChEBI" id="CHEBI:37563"/>
    </ligand>
</feature>
<feature type="domain" description="tRNA nucleotidyltransferase/poly(A) polymerase RNA and SrmB- binding" evidence="13">
    <location>
        <begin position="170"/>
        <end position="225"/>
    </location>
</feature>
<evidence type="ECO:0000256" key="11">
    <source>
        <dbReference type="HAMAP-Rule" id="MF_01263"/>
    </source>
</evidence>
<dbReference type="GO" id="GO:0005524">
    <property type="term" value="F:ATP binding"/>
    <property type="evidence" value="ECO:0007669"/>
    <property type="project" value="UniProtKB-UniRule"/>
</dbReference>
<keyword evidence="7 11" id="KW-0692">RNA repair</keyword>
<dbReference type="EC" id="2.7.7.72" evidence="11"/>
<evidence type="ECO:0000256" key="6">
    <source>
        <dbReference type="ARBA" id="ARBA00022741"/>
    </source>
</evidence>
<feature type="domain" description="CCA-adding enzyme C-terminal" evidence="14">
    <location>
        <begin position="240"/>
        <end position="379"/>
    </location>
</feature>
<evidence type="ECO:0000256" key="8">
    <source>
        <dbReference type="ARBA" id="ARBA00022840"/>
    </source>
</evidence>
<keyword evidence="6 11" id="KW-0547">Nucleotide-binding</keyword>
<feature type="binding site" evidence="11">
    <location>
        <position position="112"/>
    </location>
    <ligand>
        <name>CTP</name>
        <dbReference type="ChEBI" id="CHEBI:37563"/>
    </ligand>
</feature>
<dbReference type="Proteomes" id="UP000093199">
    <property type="component" value="Unassembled WGS sequence"/>
</dbReference>
<dbReference type="AlphaFoldDB" id="A0A1C0Y550"/>
<dbReference type="CDD" id="cd05398">
    <property type="entry name" value="NT_ClassII-CCAase"/>
    <property type="match status" value="1"/>
</dbReference>
<dbReference type="HAMAP" id="MF_01263">
    <property type="entry name" value="CCA_bact_type3"/>
    <property type="match status" value="1"/>
</dbReference>
<feature type="binding site" evidence="11">
    <location>
        <position position="31"/>
    </location>
    <ligand>
        <name>CTP</name>
        <dbReference type="ChEBI" id="CHEBI:37563"/>
    </ligand>
</feature>
<dbReference type="GO" id="GO:0160016">
    <property type="term" value="F:CCACCA tRNA nucleotidyltransferase activity"/>
    <property type="evidence" value="ECO:0007669"/>
    <property type="project" value="RHEA"/>
</dbReference>
<dbReference type="STRING" id="33978.A6M13_07695"/>
<keyword evidence="9 11" id="KW-0460">Magnesium</keyword>
<feature type="binding site" evidence="11">
    <location>
        <position position="164"/>
    </location>
    <ligand>
        <name>ATP</name>
        <dbReference type="ChEBI" id="CHEBI:30616"/>
    </ligand>
</feature>
<comment type="catalytic activity">
    <reaction evidence="11">
        <text>a tRNA with a 3' CCA end + 2 CTP + ATP = a tRNA with a 3' CCACCA end + 3 diphosphate</text>
        <dbReference type="Rhea" id="RHEA:76235"/>
        <dbReference type="Rhea" id="RHEA-COMP:10468"/>
        <dbReference type="Rhea" id="RHEA-COMP:18655"/>
        <dbReference type="ChEBI" id="CHEBI:30616"/>
        <dbReference type="ChEBI" id="CHEBI:33019"/>
        <dbReference type="ChEBI" id="CHEBI:37563"/>
        <dbReference type="ChEBI" id="CHEBI:83071"/>
        <dbReference type="ChEBI" id="CHEBI:195187"/>
    </reaction>
</comment>
<evidence type="ECO:0000313" key="15">
    <source>
        <dbReference type="EMBL" id="OCS82307.1"/>
    </source>
</evidence>
<dbReference type="InterPro" id="IPR002646">
    <property type="entry name" value="PolA_pol_head_dom"/>
</dbReference>
<name>A0A1C0Y550_9BACL</name>
<evidence type="ECO:0000256" key="9">
    <source>
        <dbReference type="ARBA" id="ARBA00022842"/>
    </source>
</evidence>
<dbReference type="Gene3D" id="1.10.3090.10">
    <property type="entry name" value="cca-adding enzyme, domain 2"/>
    <property type="match status" value="1"/>
</dbReference>
<organism evidence="15 16">
    <name type="scientific">Caryophanon tenue</name>
    <dbReference type="NCBI Taxonomy" id="33978"/>
    <lineage>
        <taxon>Bacteria</taxon>
        <taxon>Bacillati</taxon>
        <taxon>Bacillota</taxon>
        <taxon>Bacilli</taxon>
        <taxon>Bacillales</taxon>
        <taxon>Caryophanaceae</taxon>
        <taxon>Caryophanon</taxon>
    </lineage>
</organism>
<dbReference type="Pfam" id="PF13735">
    <property type="entry name" value="tRNA_NucTran2_2"/>
    <property type="match status" value="1"/>
</dbReference>
<reference evidence="15 16" key="1">
    <citation type="submission" date="2016-07" db="EMBL/GenBank/DDBJ databases">
        <title>Caryophanon tenue genome sequencing.</title>
        <authorList>
            <person name="Verma A."/>
            <person name="Pal Y."/>
            <person name="Krishnamurthi S."/>
        </authorList>
    </citation>
    <scope>NUCLEOTIDE SEQUENCE [LARGE SCALE GENOMIC DNA]</scope>
    <source>
        <strain evidence="15 16">DSM 14152</strain>
    </source>
</reference>
<dbReference type="EMBL" id="MASJ01000042">
    <property type="protein sequence ID" value="OCS82307.1"/>
    <property type="molecule type" value="Genomic_DNA"/>
</dbReference>
<dbReference type="InterPro" id="IPR032828">
    <property type="entry name" value="PolyA_RNA-bd"/>
</dbReference>
<feature type="binding site" evidence="11">
    <location>
        <position position="161"/>
    </location>
    <ligand>
        <name>ATP</name>
        <dbReference type="ChEBI" id="CHEBI:30616"/>
    </ligand>
</feature>
<dbReference type="SUPFAM" id="SSF81301">
    <property type="entry name" value="Nucleotidyltransferase"/>
    <property type="match status" value="1"/>
</dbReference>
<evidence type="ECO:0000256" key="1">
    <source>
        <dbReference type="ARBA" id="ARBA00001946"/>
    </source>
</evidence>
<accession>A0A1C0Y550</accession>
<keyword evidence="8 11" id="KW-0067">ATP-binding</keyword>
<comment type="similarity">
    <text evidence="11">Belongs to the tRNA nucleotidyltransferase/poly(A) polymerase family. Bacterial CCA-adding enzyme type 3 subfamily.</text>
</comment>
<dbReference type="InterPro" id="IPR043519">
    <property type="entry name" value="NT_sf"/>
</dbReference>
<feature type="binding site" evidence="11">
    <location>
        <position position="43"/>
    </location>
    <ligand>
        <name>Mg(2+)</name>
        <dbReference type="ChEBI" id="CHEBI:18420"/>
    </ligand>
</feature>
<evidence type="ECO:0000259" key="12">
    <source>
        <dbReference type="Pfam" id="PF01743"/>
    </source>
</evidence>
<evidence type="ECO:0000256" key="4">
    <source>
        <dbReference type="ARBA" id="ARBA00022695"/>
    </source>
</evidence>
<evidence type="ECO:0000256" key="2">
    <source>
        <dbReference type="ARBA" id="ARBA00022679"/>
    </source>
</evidence>
<dbReference type="InterPro" id="IPR023068">
    <property type="entry name" value="CCA-adding_enz_firmicutes"/>
</dbReference>
<dbReference type="GO" id="GO:0004810">
    <property type="term" value="F:CCA tRNA nucleotidyltransferase activity"/>
    <property type="evidence" value="ECO:0007669"/>
    <property type="project" value="UniProtKB-UniRule"/>
</dbReference>
<evidence type="ECO:0000313" key="16">
    <source>
        <dbReference type="Proteomes" id="UP000093199"/>
    </source>
</evidence>
<keyword evidence="16" id="KW-1185">Reference proteome</keyword>
<evidence type="ECO:0000259" key="14">
    <source>
        <dbReference type="Pfam" id="PF13735"/>
    </source>
</evidence>
<evidence type="ECO:0000256" key="7">
    <source>
        <dbReference type="ARBA" id="ARBA00022800"/>
    </source>
</evidence>
<dbReference type="InterPro" id="IPR032810">
    <property type="entry name" value="CCA-adding_enz_C"/>
</dbReference>
<feature type="domain" description="Poly A polymerase head" evidence="12">
    <location>
        <begin position="25"/>
        <end position="143"/>
    </location>
</feature>
<dbReference type="Gene3D" id="1.10.246.80">
    <property type="match status" value="1"/>
</dbReference>
<evidence type="ECO:0000256" key="3">
    <source>
        <dbReference type="ARBA" id="ARBA00022694"/>
    </source>
</evidence>
<dbReference type="Gene3D" id="3.30.460.10">
    <property type="entry name" value="Beta Polymerase, domain 2"/>
    <property type="match status" value="1"/>
</dbReference>
<feature type="binding site" evidence="11">
    <location>
        <position position="164"/>
    </location>
    <ligand>
        <name>CTP</name>
        <dbReference type="ChEBI" id="CHEBI:37563"/>
    </ligand>
</feature>
<dbReference type="OrthoDB" id="9805698at2"/>